<sequence>MPFEAPIMTKARFLAREDDGLGEAIGNCVSKA</sequence>
<reference evidence="1 3" key="2">
    <citation type="journal article" date="2018" name="Plant J.">
        <title>The Physcomitrella patens chromosome-scale assembly reveals moss genome structure and evolution.</title>
        <authorList>
            <person name="Lang D."/>
            <person name="Ullrich K.K."/>
            <person name="Murat F."/>
            <person name="Fuchs J."/>
            <person name="Jenkins J."/>
            <person name="Haas F.B."/>
            <person name="Piednoel M."/>
            <person name="Gundlach H."/>
            <person name="Van Bel M."/>
            <person name="Meyberg R."/>
            <person name="Vives C."/>
            <person name="Morata J."/>
            <person name="Symeonidi A."/>
            <person name="Hiss M."/>
            <person name="Muchero W."/>
            <person name="Kamisugi Y."/>
            <person name="Saleh O."/>
            <person name="Blanc G."/>
            <person name="Decker E.L."/>
            <person name="van Gessel N."/>
            <person name="Grimwood J."/>
            <person name="Hayes R.D."/>
            <person name="Graham S.W."/>
            <person name="Gunter L.E."/>
            <person name="McDaniel S.F."/>
            <person name="Hoernstein S.N.W."/>
            <person name="Larsson A."/>
            <person name="Li F.W."/>
            <person name="Perroud P.F."/>
            <person name="Phillips J."/>
            <person name="Ranjan P."/>
            <person name="Rokshar D.S."/>
            <person name="Rothfels C.J."/>
            <person name="Schneider L."/>
            <person name="Shu S."/>
            <person name="Stevenson D.W."/>
            <person name="Thummler F."/>
            <person name="Tillich M."/>
            <person name="Villarreal Aguilar J.C."/>
            <person name="Widiez T."/>
            <person name="Wong G.K."/>
            <person name="Wymore A."/>
            <person name="Zhang Y."/>
            <person name="Zimmer A.D."/>
            <person name="Quatrano R.S."/>
            <person name="Mayer K.F.X."/>
            <person name="Goodstein D."/>
            <person name="Casacuberta J.M."/>
            <person name="Vandepoele K."/>
            <person name="Reski R."/>
            <person name="Cuming A.C."/>
            <person name="Tuskan G.A."/>
            <person name="Maumus F."/>
            <person name="Salse J."/>
            <person name="Schmutz J."/>
            <person name="Rensing S.A."/>
        </authorList>
    </citation>
    <scope>NUCLEOTIDE SEQUENCE [LARGE SCALE GENOMIC DNA]</scope>
    <source>
        <strain evidence="2 3">cv. Gransden 2004</strain>
    </source>
</reference>
<evidence type="ECO:0000313" key="2">
    <source>
        <dbReference type="EnsemblPlants" id="Pp3c5_25210V3.1"/>
    </source>
</evidence>
<name>A0A2K1KL05_PHYPA</name>
<proteinExistence type="predicted"/>
<evidence type="ECO:0000313" key="3">
    <source>
        <dbReference type="Proteomes" id="UP000006727"/>
    </source>
</evidence>
<reference evidence="1 3" key="1">
    <citation type="journal article" date="2008" name="Science">
        <title>The Physcomitrella genome reveals evolutionary insights into the conquest of land by plants.</title>
        <authorList>
            <person name="Rensing S."/>
            <person name="Lang D."/>
            <person name="Zimmer A."/>
            <person name="Terry A."/>
            <person name="Salamov A."/>
            <person name="Shapiro H."/>
            <person name="Nishiyama T."/>
            <person name="Perroud P.-F."/>
            <person name="Lindquist E."/>
            <person name="Kamisugi Y."/>
            <person name="Tanahashi T."/>
            <person name="Sakakibara K."/>
            <person name="Fujita T."/>
            <person name="Oishi K."/>
            <person name="Shin-I T."/>
            <person name="Kuroki Y."/>
            <person name="Toyoda A."/>
            <person name="Suzuki Y."/>
            <person name="Hashimoto A."/>
            <person name="Yamaguchi K."/>
            <person name="Sugano A."/>
            <person name="Kohara Y."/>
            <person name="Fujiyama A."/>
            <person name="Anterola A."/>
            <person name="Aoki S."/>
            <person name="Ashton N."/>
            <person name="Barbazuk W.B."/>
            <person name="Barker E."/>
            <person name="Bennetzen J."/>
            <person name="Bezanilla M."/>
            <person name="Blankenship R."/>
            <person name="Cho S.H."/>
            <person name="Dutcher S."/>
            <person name="Estelle M."/>
            <person name="Fawcett J.A."/>
            <person name="Gundlach H."/>
            <person name="Hanada K."/>
            <person name="Heyl A."/>
            <person name="Hicks K.A."/>
            <person name="Hugh J."/>
            <person name="Lohr M."/>
            <person name="Mayer K."/>
            <person name="Melkozernov A."/>
            <person name="Murata T."/>
            <person name="Nelson D."/>
            <person name="Pils B."/>
            <person name="Prigge M."/>
            <person name="Reiss B."/>
            <person name="Renner T."/>
            <person name="Rombauts S."/>
            <person name="Rushton P."/>
            <person name="Sanderfoot A."/>
            <person name="Schween G."/>
            <person name="Shiu S.-H."/>
            <person name="Stueber K."/>
            <person name="Theodoulou F.L."/>
            <person name="Tu H."/>
            <person name="Van de Peer Y."/>
            <person name="Verrier P.J."/>
            <person name="Waters E."/>
            <person name="Wood A."/>
            <person name="Yang L."/>
            <person name="Cove D."/>
            <person name="Cuming A."/>
            <person name="Hasebe M."/>
            <person name="Lucas S."/>
            <person name="Mishler D.B."/>
            <person name="Reski R."/>
            <person name="Grigoriev I."/>
            <person name="Quatrano R.S."/>
            <person name="Boore J.L."/>
        </authorList>
    </citation>
    <scope>NUCLEOTIDE SEQUENCE [LARGE SCALE GENOMIC DNA]</scope>
    <source>
        <strain evidence="2 3">cv. Gransden 2004</strain>
    </source>
</reference>
<evidence type="ECO:0000313" key="1">
    <source>
        <dbReference type="EMBL" id="PNR54461.1"/>
    </source>
</evidence>
<dbReference type="AlphaFoldDB" id="A0A2K1KL05"/>
<dbReference type="Gramene" id="Pp3c5_25210V3.1">
    <property type="protein sequence ID" value="Pp3c5_25210V3.1"/>
    <property type="gene ID" value="Pp3c5_25210"/>
</dbReference>
<accession>A0A2K1KL05</accession>
<dbReference type="EMBL" id="ABEU02000005">
    <property type="protein sequence ID" value="PNR54461.1"/>
    <property type="molecule type" value="Genomic_DNA"/>
</dbReference>
<protein>
    <submittedName>
        <fullName evidence="1 2">Uncharacterized protein</fullName>
    </submittedName>
</protein>
<gene>
    <name evidence="1" type="ORF">PHYPA_008138</name>
</gene>
<dbReference type="EnsemblPlants" id="Pp3c5_25210V3.1">
    <property type="protein sequence ID" value="Pp3c5_25210V3.1"/>
    <property type="gene ID" value="Pp3c5_25210"/>
</dbReference>
<reference evidence="2" key="3">
    <citation type="submission" date="2020-12" db="UniProtKB">
        <authorList>
            <consortium name="EnsemblPlants"/>
        </authorList>
    </citation>
    <scope>IDENTIFICATION</scope>
</reference>
<keyword evidence="3" id="KW-1185">Reference proteome</keyword>
<organism evidence="1">
    <name type="scientific">Physcomitrium patens</name>
    <name type="common">Spreading-leaved earth moss</name>
    <name type="synonym">Physcomitrella patens</name>
    <dbReference type="NCBI Taxonomy" id="3218"/>
    <lineage>
        <taxon>Eukaryota</taxon>
        <taxon>Viridiplantae</taxon>
        <taxon>Streptophyta</taxon>
        <taxon>Embryophyta</taxon>
        <taxon>Bryophyta</taxon>
        <taxon>Bryophytina</taxon>
        <taxon>Bryopsida</taxon>
        <taxon>Funariidae</taxon>
        <taxon>Funariales</taxon>
        <taxon>Funariaceae</taxon>
        <taxon>Physcomitrium</taxon>
    </lineage>
</organism>
<dbReference type="Proteomes" id="UP000006727">
    <property type="component" value="Chromosome 5"/>
</dbReference>
<dbReference type="InParanoid" id="A0A2K1KL05"/>